<dbReference type="Proteomes" id="UP001285636">
    <property type="component" value="Unassembled WGS sequence"/>
</dbReference>
<evidence type="ECO:0008006" key="4">
    <source>
        <dbReference type="Google" id="ProtNLM"/>
    </source>
</evidence>
<accession>A0AAJ2U237</accession>
<name>A0AAJ2U237_ALKPS</name>
<keyword evidence="1" id="KW-1133">Transmembrane helix</keyword>
<dbReference type="AlphaFoldDB" id="A0AAJ2U237"/>
<proteinExistence type="predicted"/>
<feature type="transmembrane region" description="Helical" evidence="1">
    <location>
        <begin position="20"/>
        <end position="39"/>
    </location>
</feature>
<evidence type="ECO:0000313" key="3">
    <source>
        <dbReference type="Proteomes" id="UP001285636"/>
    </source>
</evidence>
<comment type="caution">
    <text evidence="2">The sequence shown here is derived from an EMBL/GenBank/DDBJ whole genome shotgun (WGS) entry which is preliminary data.</text>
</comment>
<reference evidence="2" key="1">
    <citation type="submission" date="2023-10" db="EMBL/GenBank/DDBJ databases">
        <title>Screening of Alkalihalophilus pseudofirmusBZ-TG-HK211 and Its Alleviation of Salt Stress on Rapeseed Growth.</title>
        <authorList>
            <person name="Zhao B."/>
            <person name="Guo T."/>
        </authorList>
    </citation>
    <scope>NUCLEOTIDE SEQUENCE</scope>
    <source>
        <strain evidence="2">BZ-TG-HK211</strain>
    </source>
</reference>
<organism evidence="2 3">
    <name type="scientific">Alkalihalophilus pseudofirmus</name>
    <name type="common">Bacillus pseudofirmus</name>
    <dbReference type="NCBI Taxonomy" id="79885"/>
    <lineage>
        <taxon>Bacteria</taxon>
        <taxon>Bacillati</taxon>
        <taxon>Bacillota</taxon>
        <taxon>Bacilli</taxon>
        <taxon>Bacillales</taxon>
        <taxon>Bacillaceae</taxon>
        <taxon>Alkalihalophilus</taxon>
    </lineage>
</organism>
<keyword evidence="1" id="KW-0472">Membrane</keyword>
<gene>
    <name evidence="2" type="ORF">RYX45_11505</name>
</gene>
<dbReference type="EMBL" id="JAWJAY010000002">
    <property type="protein sequence ID" value="MDV2885807.1"/>
    <property type="molecule type" value="Genomic_DNA"/>
</dbReference>
<dbReference type="RefSeq" id="WP_323466828.1">
    <property type="nucleotide sequence ID" value="NZ_CP144224.1"/>
</dbReference>
<keyword evidence="1" id="KW-0812">Transmembrane</keyword>
<protein>
    <recommendedName>
        <fullName evidence="4">Fimbrial assembly family protein</fullName>
    </recommendedName>
</protein>
<evidence type="ECO:0000313" key="2">
    <source>
        <dbReference type="EMBL" id="MDV2885807.1"/>
    </source>
</evidence>
<sequence>MLVEVNLLPEKPKKNYTSILYAGAFLFLLLLAVLTTFLFQRHLTQEVQVVNDQVYNVQLESAQIRQELTGLEWTDAKQIETAAATVEGQIIPASSVASYIVSLLPERGFIQYFTYTQPHSILVDVHFDRLEEIAQYHEALESSSLTTSVRLSVIDSHEMLDDEQHDINFDEVKSRYLASFELTLDRDEGRSLGDEQ</sequence>
<evidence type="ECO:0000256" key="1">
    <source>
        <dbReference type="SAM" id="Phobius"/>
    </source>
</evidence>